<keyword evidence="2" id="KW-1185">Reference proteome</keyword>
<dbReference type="VEuPathDB" id="FungiDB:AMAG_14571"/>
<evidence type="ECO:0000313" key="1">
    <source>
        <dbReference type="EMBL" id="KNE70440.1"/>
    </source>
</evidence>
<organism evidence="1 2">
    <name type="scientific">Allomyces macrogynus (strain ATCC 38327)</name>
    <name type="common">Allomyces javanicus var. macrogynus</name>
    <dbReference type="NCBI Taxonomy" id="578462"/>
    <lineage>
        <taxon>Eukaryota</taxon>
        <taxon>Fungi</taxon>
        <taxon>Fungi incertae sedis</taxon>
        <taxon>Blastocladiomycota</taxon>
        <taxon>Blastocladiomycetes</taxon>
        <taxon>Blastocladiales</taxon>
        <taxon>Blastocladiaceae</taxon>
        <taxon>Allomyces</taxon>
    </lineage>
</organism>
<name>A0A0L0T6R7_ALLM3</name>
<protein>
    <submittedName>
        <fullName evidence="1">Uncharacterized protein</fullName>
    </submittedName>
</protein>
<reference evidence="2" key="2">
    <citation type="submission" date="2009-11" db="EMBL/GenBank/DDBJ databases">
        <title>The Genome Sequence of Allomyces macrogynus strain ATCC 38327.</title>
        <authorList>
            <consortium name="The Broad Institute Genome Sequencing Platform"/>
            <person name="Russ C."/>
            <person name="Cuomo C."/>
            <person name="Shea T."/>
            <person name="Young S.K."/>
            <person name="Zeng Q."/>
            <person name="Koehrsen M."/>
            <person name="Haas B."/>
            <person name="Borodovsky M."/>
            <person name="Guigo R."/>
            <person name="Alvarado L."/>
            <person name="Berlin A."/>
            <person name="Borenstein D."/>
            <person name="Chen Z."/>
            <person name="Engels R."/>
            <person name="Freedman E."/>
            <person name="Gellesch M."/>
            <person name="Goldberg J."/>
            <person name="Griggs A."/>
            <person name="Gujja S."/>
            <person name="Heiman D."/>
            <person name="Hepburn T."/>
            <person name="Howarth C."/>
            <person name="Jen D."/>
            <person name="Larson L."/>
            <person name="Lewis B."/>
            <person name="Mehta T."/>
            <person name="Park D."/>
            <person name="Pearson M."/>
            <person name="Roberts A."/>
            <person name="Saif S."/>
            <person name="Shenoy N."/>
            <person name="Sisk P."/>
            <person name="Stolte C."/>
            <person name="Sykes S."/>
            <person name="Walk T."/>
            <person name="White J."/>
            <person name="Yandava C."/>
            <person name="Burger G."/>
            <person name="Gray M.W."/>
            <person name="Holland P.W.H."/>
            <person name="King N."/>
            <person name="Lang F.B.F."/>
            <person name="Roger A.J."/>
            <person name="Ruiz-Trillo I."/>
            <person name="Lander E."/>
            <person name="Nusbaum C."/>
        </authorList>
    </citation>
    <scope>NUCLEOTIDE SEQUENCE [LARGE SCALE GENOMIC DNA]</scope>
    <source>
        <strain evidence="2">ATCC 38327</strain>
    </source>
</reference>
<dbReference type="EMBL" id="GG745366">
    <property type="protein sequence ID" value="KNE70440.1"/>
    <property type="molecule type" value="Genomic_DNA"/>
</dbReference>
<gene>
    <name evidence="1" type="ORF">AMAG_14571</name>
</gene>
<dbReference type="Proteomes" id="UP000054350">
    <property type="component" value="Unassembled WGS sequence"/>
</dbReference>
<dbReference type="AlphaFoldDB" id="A0A0L0T6R7"/>
<proteinExistence type="predicted"/>
<accession>A0A0L0T6R7</accession>
<evidence type="ECO:0000313" key="2">
    <source>
        <dbReference type="Proteomes" id="UP000054350"/>
    </source>
</evidence>
<sequence>MPRARDRDQRERNPHLATRQIHDASRYRCAPRRFALPRPDARVYNPRTSLDCGGPSILSLSLSLSLSPSLRRAPKHHQDVQQHLDFPRRRQVRHFLPHHRRPSPPPRVGRARRPRHAGALCRPARQRLGRARARPRPARTQLVPRRVARAPGRAANHPPAVAHVAECRHLPSCPEHRASQVADVDEPARESRSHADADAARTHVDACRRVAHRGARERACSRAAGHRGTRRVRGLRHRQVALDRARCPAADGCSGTCHAVADRDRGGGGRRQVCLVHRGCGARCAARGRE</sequence>
<reference evidence="1 2" key="1">
    <citation type="submission" date="2009-11" db="EMBL/GenBank/DDBJ databases">
        <title>Annotation of Allomyces macrogynus ATCC 38327.</title>
        <authorList>
            <consortium name="The Broad Institute Genome Sequencing Platform"/>
            <person name="Russ C."/>
            <person name="Cuomo C."/>
            <person name="Burger G."/>
            <person name="Gray M.W."/>
            <person name="Holland P.W.H."/>
            <person name="King N."/>
            <person name="Lang F.B.F."/>
            <person name="Roger A.J."/>
            <person name="Ruiz-Trillo I."/>
            <person name="Young S.K."/>
            <person name="Zeng Q."/>
            <person name="Gargeya S."/>
            <person name="Fitzgerald M."/>
            <person name="Haas B."/>
            <person name="Abouelleil A."/>
            <person name="Alvarado L."/>
            <person name="Arachchi H.M."/>
            <person name="Berlin A."/>
            <person name="Chapman S.B."/>
            <person name="Gearin G."/>
            <person name="Goldberg J."/>
            <person name="Griggs A."/>
            <person name="Gujja S."/>
            <person name="Hansen M."/>
            <person name="Heiman D."/>
            <person name="Howarth C."/>
            <person name="Larimer J."/>
            <person name="Lui A."/>
            <person name="MacDonald P.J.P."/>
            <person name="McCowen C."/>
            <person name="Montmayeur A."/>
            <person name="Murphy C."/>
            <person name="Neiman D."/>
            <person name="Pearson M."/>
            <person name="Priest M."/>
            <person name="Roberts A."/>
            <person name="Saif S."/>
            <person name="Shea T."/>
            <person name="Sisk P."/>
            <person name="Stolte C."/>
            <person name="Sykes S."/>
            <person name="Wortman J."/>
            <person name="Nusbaum C."/>
            <person name="Birren B."/>
        </authorList>
    </citation>
    <scope>NUCLEOTIDE SEQUENCE [LARGE SCALE GENOMIC DNA]</scope>
    <source>
        <strain evidence="1 2">ATCC 38327</strain>
    </source>
</reference>